<dbReference type="PANTHER" id="PTHR34153">
    <property type="entry name" value="SI:CH211-262H13.3-RELATED-RELATED"/>
    <property type="match status" value="1"/>
</dbReference>
<evidence type="ECO:0000259" key="2">
    <source>
        <dbReference type="Pfam" id="PF16064"/>
    </source>
</evidence>
<feature type="region of interest" description="Disordered" evidence="1">
    <location>
        <begin position="127"/>
        <end position="207"/>
    </location>
</feature>
<feature type="compositionally biased region" description="Polar residues" evidence="1">
    <location>
        <begin position="173"/>
        <end position="194"/>
    </location>
</feature>
<gene>
    <name evidence="3" type="ORF">R3I93_015939</name>
</gene>
<evidence type="ECO:0000313" key="4">
    <source>
        <dbReference type="Proteomes" id="UP001364617"/>
    </source>
</evidence>
<dbReference type="Proteomes" id="UP001364617">
    <property type="component" value="Unassembled WGS sequence"/>
</dbReference>
<sequence>MYHIVIFETTNEVEVVPQNWVRDNVCMWPPYKYEDRVKAIKSMVKPGPSWTPFKIRIILTRETYEEARQKLPEAEINTDLTDVDSPPVRRKRQIKRARFFDDSETEDEANFPLPAAPEVQIIPIRESTSRAGNYSQPLAREEAETMNSTSRAGNYSQPLAREKAETMNWRQKPMSSNQRRTSTPVKQTSVTSRNRTPHRHGEAEVLSSSSHTDFSEAWIRKILANQEMIKEQMGTLVKLVYDLKKLSTTEDSPTLNTDCFPLSSFQQLQVIEGQLQQEDYKTAVINTLALRGGTTVKESVWRILSFLLSNDMARQINWRGINGKAAFKDTSLKPVINAAVRRNRLTATATDQEIEHWTKRWLQLAADRDGGRRARQKN</sequence>
<dbReference type="InterPro" id="IPR032071">
    <property type="entry name" value="DUF4806"/>
</dbReference>
<dbReference type="Pfam" id="PF16064">
    <property type="entry name" value="DUF4806"/>
    <property type="match status" value="1"/>
</dbReference>
<proteinExistence type="predicted"/>
<accession>A0AAN9CJV7</accession>
<dbReference type="EMBL" id="JAYKXH010000017">
    <property type="protein sequence ID" value="KAK7138670.1"/>
    <property type="molecule type" value="Genomic_DNA"/>
</dbReference>
<name>A0AAN9CJV7_9TELE</name>
<comment type="caution">
    <text evidence="3">The sequence shown here is derived from an EMBL/GenBank/DDBJ whole genome shotgun (WGS) entry which is preliminary data.</text>
</comment>
<reference evidence="3 4" key="1">
    <citation type="submission" date="2024-02" db="EMBL/GenBank/DDBJ databases">
        <title>Chromosome-level genome assembly of the Eurasian Minnow (Phoxinus phoxinus).</title>
        <authorList>
            <person name="Oriowo T.O."/>
            <person name="Martin S."/>
            <person name="Stange M."/>
            <person name="Chrysostomakis Y."/>
            <person name="Brown T."/>
            <person name="Winkler S."/>
            <person name="Kukowka S."/>
            <person name="Myers E.W."/>
            <person name="Bohne A."/>
        </authorList>
    </citation>
    <scope>NUCLEOTIDE SEQUENCE [LARGE SCALE GENOMIC DNA]</scope>
    <source>
        <strain evidence="3">ZFMK-TIS-60720</strain>
        <tissue evidence="3">Whole Organism</tissue>
    </source>
</reference>
<keyword evidence="4" id="KW-1185">Reference proteome</keyword>
<protein>
    <recommendedName>
        <fullName evidence="2">DUF4806 domain-containing protein</fullName>
    </recommendedName>
</protein>
<dbReference type="AlphaFoldDB" id="A0AAN9CJV7"/>
<feature type="compositionally biased region" description="Polar residues" evidence="1">
    <location>
        <begin position="145"/>
        <end position="157"/>
    </location>
</feature>
<dbReference type="PANTHER" id="PTHR34153:SF2">
    <property type="entry name" value="SI:CH211-262H13.3-RELATED"/>
    <property type="match status" value="1"/>
</dbReference>
<evidence type="ECO:0000256" key="1">
    <source>
        <dbReference type="SAM" id="MobiDB-lite"/>
    </source>
</evidence>
<feature type="domain" description="DUF4806" evidence="2">
    <location>
        <begin position="258"/>
        <end position="331"/>
    </location>
</feature>
<evidence type="ECO:0000313" key="3">
    <source>
        <dbReference type="EMBL" id="KAK7138670.1"/>
    </source>
</evidence>
<organism evidence="3 4">
    <name type="scientific">Phoxinus phoxinus</name>
    <name type="common">Eurasian minnow</name>
    <dbReference type="NCBI Taxonomy" id="58324"/>
    <lineage>
        <taxon>Eukaryota</taxon>
        <taxon>Metazoa</taxon>
        <taxon>Chordata</taxon>
        <taxon>Craniata</taxon>
        <taxon>Vertebrata</taxon>
        <taxon>Euteleostomi</taxon>
        <taxon>Actinopterygii</taxon>
        <taxon>Neopterygii</taxon>
        <taxon>Teleostei</taxon>
        <taxon>Ostariophysi</taxon>
        <taxon>Cypriniformes</taxon>
        <taxon>Leuciscidae</taxon>
        <taxon>Phoxininae</taxon>
        <taxon>Phoxinus</taxon>
    </lineage>
</organism>